<dbReference type="KEGG" id="bgz:XH91_30395"/>
<dbReference type="EMBL" id="CP030053">
    <property type="protein sequence ID" value="QAU49246.1"/>
    <property type="molecule type" value="Genomic_DNA"/>
</dbReference>
<reference evidence="1 3" key="1">
    <citation type="submission" date="2018-06" db="EMBL/GenBank/DDBJ databases">
        <title>Comparative genomics of rhizobia nodulating Arachis hypogaea in China.</title>
        <authorList>
            <person name="Li Y."/>
        </authorList>
    </citation>
    <scope>NUCLEOTIDE SEQUENCE [LARGE SCALE GENOMIC DNA]</scope>
    <source>
        <strain evidence="1 3">CCBAU 51670</strain>
    </source>
</reference>
<dbReference type="AlphaFoldDB" id="A0AAE5X5T6"/>
<name>A0AAE5X5T6_9BRAD</name>
<sequence>MLLLDHIIFTPKCTGVAGILRRTEAPWRARYESGDSKTGNLQQPATEMQKGRSVATAAFLLSIARPRGGLVRWIWPLP</sequence>
<evidence type="ECO:0000313" key="3">
    <source>
        <dbReference type="Proteomes" id="UP000288972"/>
    </source>
</evidence>
<protein>
    <submittedName>
        <fullName evidence="1">Uncharacterized protein</fullName>
    </submittedName>
</protein>
<dbReference type="Proteomes" id="UP000288972">
    <property type="component" value="Chromosome"/>
</dbReference>
<proteinExistence type="predicted"/>
<keyword evidence="4" id="KW-1185">Reference proteome</keyword>
<reference evidence="2 4" key="2">
    <citation type="submission" date="2018-10" db="EMBL/GenBank/DDBJ databases">
        <title>Bradyrhizobium sp. nov., effective nodules isolated from peanut in China.</title>
        <authorList>
            <person name="Li Y."/>
        </authorList>
    </citation>
    <scope>NUCLEOTIDE SEQUENCE [LARGE SCALE GENOMIC DNA]</scope>
    <source>
        <strain evidence="2 4">CCBAU 53426</strain>
    </source>
</reference>
<dbReference type="EMBL" id="RDQZ01000004">
    <property type="protein sequence ID" value="RXH15943.1"/>
    <property type="molecule type" value="Genomic_DNA"/>
</dbReference>
<dbReference type="Proteomes" id="UP000290401">
    <property type="component" value="Unassembled WGS sequence"/>
</dbReference>
<accession>A0AAE5X5T6</accession>
<evidence type="ECO:0000313" key="4">
    <source>
        <dbReference type="Proteomes" id="UP000290401"/>
    </source>
</evidence>
<organism evidence="1 3">
    <name type="scientific">Bradyrhizobium guangzhouense</name>
    <dbReference type="NCBI Taxonomy" id="1325095"/>
    <lineage>
        <taxon>Bacteria</taxon>
        <taxon>Pseudomonadati</taxon>
        <taxon>Pseudomonadota</taxon>
        <taxon>Alphaproteobacteria</taxon>
        <taxon>Hyphomicrobiales</taxon>
        <taxon>Nitrobacteraceae</taxon>
        <taxon>Bradyrhizobium</taxon>
    </lineage>
</organism>
<evidence type="ECO:0000313" key="1">
    <source>
        <dbReference type="EMBL" id="QAU49246.1"/>
    </source>
</evidence>
<evidence type="ECO:0000313" key="2">
    <source>
        <dbReference type="EMBL" id="RXH15943.1"/>
    </source>
</evidence>
<gene>
    <name evidence="2" type="ORF">EAS56_07965</name>
    <name evidence="1" type="ORF">XH91_30395</name>
</gene>